<dbReference type="AlphaFoldDB" id="A0A6I8TJI8"/>
<evidence type="ECO:0000313" key="2">
    <source>
        <dbReference type="Proteomes" id="UP000008820"/>
    </source>
</evidence>
<gene>
    <name evidence="1" type="primary">5573476</name>
</gene>
<name>A0A6I8TJI8_AEDAE</name>
<dbReference type="Proteomes" id="UP000008820">
    <property type="component" value="Chromosome 2"/>
</dbReference>
<dbReference type="InParanoid" id="A0A6I8TJI8"/>
<keyword evidence="2" id="KW-1185">Reference proteome</keyword>
<dbReference type="EnsemblMetazoa" id="AAEL010531-RB">
    <property type="protein sequence ID" value="AAEL010531-PB"/>
    <property type="gene ID" value="AAEL010531"/>
</dbReference>
<reference evidence="1 2" key="1">
    <citation type="submission" date="2017-06" db="EMBL/GenBank/DDBJ databases">
        <title>Aedes aegypti genome working group (AGWG) sequencing and assembly.</title>
        <authorList>
            <consortium name="Aedes aegypti Genome Working Group (AGWG)"/>
            <person name="Matthews B.J."/>
        </authorList>
    </citation>
    <scope>NUCLEOTIDE SEQUENCE [LARGE SCALE GENOMIC DNA]</scope>
    <source>
        <strain evidence="1 2">LVP_AGWG</strain>
    </source>
</reference>
<dbReference type="OrthoDB" id="7737307at2759"/>
<reference evidence="1" key="2">
    <citation type="submission" date="2020-05" db="UniProtKB">
        <authorList>
            <consortium name="EnsemblMetazoa"/>
        </authorList>
    </citation>
    <scope>IDENTIFICATION</scope>
    <source>
        <strain evidence="1">LVP_AGWG</strain>
    </source>
</reference>
<evidence type="ECO:0000313" key="1">
    <source>
        <dbReference type="EnsemblMetazoa" id="AAEL010531-PB"/>
    </source>
</evidence>
<sequence>MVSRGAVIVVLLVGVVALSVAETANTAVGSPRIEQTTDREQSRQQVVQGTRWWPYGWGWGWGWGIAVFVLAIVKGSILLGLFVIWAFFRGFGRKSGGCAPIIIRESSPPISFEHHHPWDRNAVEYGRSKRSPDYLDSELYWTDLVTDIGFSFLGVHTNDCRKRFVCEVDIRERRDPWLKFGTSVFGMDIFRRYRSEDDKNATTFEECAKMYEKCTLDGPSISFNVLTKPINLLQDLHGNVENQDNQPSNNEVTTQEADEYLDEITEEATTTTTGPPKKKSYNKRKRFFKVA</sequence>
<accession>A0A6I8TJI8</accession>
<protein>
    <submittedName>
        <fullName evidence="1">Uncharacterized protein</fullName>
    </submittedName>
</protein>
<organism evidence="1 2">
    <name type="scientific">Aedes aegypti</name>
    <name type="common">Yellowfever mosquito</name>
    <name type="synonym">Culex aegypti</name>
    <dbReference type="NCBI Taxonomy" id="7159"/>
    <lineage>
        <taxon>Eukaryota</taxon>
        <taxon>Metazoa</taxon>
        <taxon>Ecdysozoa</taxon>
        <taxon>Arthropoda</taxon>
        <taxon>Hexapoda</taxon>
        <taxon>Insecta</taxon>
        <taxon>Pterygota</taxon>
        <taxon>Neoptera</taxon>
        <taxon>Endopterygota</taxon>
        <taxon>Diptera</taxon>
        <taxon>Nematocera</taxon>
        <taxon>Culicoidea</taxon>
        <taxon>Culicidae</taxon>
        <taxon>Culicinae</taxon>
        <taxon>Aedini</taxon>
        <taxon>Aedes</taxon>
        <taxon>Stegomyia</taxon>
    </lineage>
</organism>
<proteinExistence type="predicted"/>